<dbReference type="AlphaFoldDB" id="A0A839GV12"/>
<organism evidence="3 4">
    <name type="scientific">Rufibacter quisquiliarum</name>
    <dbReference type="NCBI Taxonomy" id="1549639"/>
    <lineage>
        <taxon>Bacteria</taxon>
        <taxon>Pseudomonadati</taxon>
        <taxon>Bacteroidota</taxon>
        <taxon>Cytophagia</taxon>
        <taxon>Cytophagales</taxon>
        <taxon>Hymenobacteraceae</taxon>
        <taxon>Rufibacter</taxon>
    </lineage>
</organism>
<evidence type="ECO:0000313" key="3">
    <source>
        <dbReference type="EMBL" id="MBA9077621.1"/>
    </source>
</evidence>
<feature type="compositionally biased region" description="Acidic residues" evidence="1">
    <location>
        <begin position="31"/>
        <end position="62"/>
    </location>
</feature>
<feature type="chain" id="PRO_5032646304" evidence="2">
    <location>
        <begin position="20"/>
        <end position="62"/>
    </location>
</feature>
<name>A0A839GV12_9BACT</name>
<reference evidence="3 4" key="1">
    <citation type="submission" date="2020-08" db="EMBL/GenBank/DDBJ databases">
        <title>Genomic Encyclopedia of Type Strains, Phase IV (KMG-IV): sequencing the most valuable type-strain genomes for metagenomic binning, comparative biology and taxonomic classification.</title>
        <authorList>
            <person name="Goeker M."/>
        </authorList>
    </citation>
    <scope>NUCLEOTIDE SEQUENCE [LARGE SCALE GENOMIC DNA]</scope>
    <source>
        <strain evidence="3 4">DSM 29854</strain>
    </source>
</reference>
<protein>
    <submittedName>
        <fullName evidence="3">Protein involved in sex pheromone biosynthesis</fullName>
    </submittedName>
</protein>
<comment type="caution">
    <text evidence="3">The sequence shown here is derived from an EMBL/GenBank/DDBJ whole genome shotgun (WGS) entry which is preliminary data.</text>
</comment>
<keyword evidence="4" id="KW-1185">Reference proteome</keyword>
<feature type="signal peptide" evidence="2">
    <location>
        <begin position="1"/>
        <end position="19"/>
    </location>
</feature>
<keyword evidence="2" id="KW-0732">Signal</keyword>
<evidence type="ECO:0000313" key="4">
    <source>
        <dbReference type="Proteomes" id="UP000563094"/>
    </source>
</evidence>
<sequence>MKKTLFILALAAGMMTFNACGNSQEERTEDNMEEVEDAAEEAGDEVEDGAEEVKDEVDDNDA</sequence>
<dbReference type="EMBL" id="JACJIQ010000008">
    <property type="protein sequence ID" value="MBA9077621.1"/>
    <property type="molecule type" value="Genomic_DNA"/>
</dbReference>
<accession>A0A839GV12</accession>
<evidence type="ECO:0000256" key="1">
    <source>
        <dbReference type="SAM" id="MobiDB-lite"/>
    </source>
</evidence>
<feature type="region of interest" description="Disordered" evidence="1">
    <location>
        <begin position="22"/>
        <end position="62"/>
    </location>
</feature>
<gene>
    <name evidence="3" type="ORF">FHS90_002339</name>
</gene>
<dbReference type="RefSeq" id="WP_182513187.1">
    <property type="nucleotide sequence ID" value="NZ_JACJIQ010000008.1"/>
</dbReference>
<dbReference type="Proteomes" id="UP000563094">
    <property type="component" value="Unassembled WGS sequence"/>
</dbReference>
<evidence type="ECO:0000256" key="2">
    <source>
        <dbReference type="SAM" id="SignalP"/>
    </source>
</evidence>
<proteinExistence type="predicted"/>